<sequence>MEKVPYKVLNYSIMSVILARDEVYSKDICENQADYIYVAAIDPDVHTLLTWYSPTIGYENFGNKDINHIFS</sequence>
<dbReference type="EMBL" id="CAJVQB010000574">
    <property type="protein sequence ID" value="CAG8496282.1"/>
    <property type="molecule type" value="Genomic_DNA"/>
</dbReference>
<accession>A0ABM8W0W5</accession>
<proteinExistence type="predicted"/>
<gene>
    <name evidence="1" type="ORF">GMARGA_LOCUS1973</name>
</gene>
<name>A0ABM8W0W5_GIGMA</name>
<evidence type="ECO:0000313" key="1">
    <source>
        <dbReference type="EMBL" id="CAG8496282.1"/>
    </source>
</evidence>
<keyword evidence="2" id="KW-1185">Reference proteome</keyword>
<dbReference type="Proteomes" id="UP000789901">
    <property type="component" value="Unassembled WGS sequence"/>
</dbReference>
<comment type="caution">
    <text evidence="1">The sequence shown here is derived from an EMBL/GenBank/DDBJ whole genome shotgun (WGS) entry which is preliminary data.</text>
</comment>
<organism evidence="1 2">
    <name type="scientific">Gigaspora margarita</name>
    <dbReference type="NCBI Taxonomy" id="4874"/>
    <lineage>
        <taxon>Eukaryota</taxon>
        <taxon>Fungi</taxon>
        <taxon>Fungi incertae sedis</taxon>
        <taxon>Mucoromycota</taxon>
        <taxon>Glomeromycotina</taxon>
        <taxon>Glomeromycetes</taxon>
        <taxon>Diversisporales</taxon>
        <taxon>Gigasporaceae</taxon>
        <taxon>Gigaspora</taxon>
    </lineage>
</organism>
<reference evidence="1 2" key="1">
    <citation type="submission" date="2021-06" db="EMBL/GenBank/DDBJ databases">
        <authorList>
            <person name="Kallberg Y."/>
            <person name="Tangrot J."/>
            <person name="Rosling A."/>
        </authorList>
    </citation>
    <scope>NUCLEOTIDE SEQUENCE [LARGE SCALE GENOMIC DNA]</scope>
    <source>
        <strain evidence="1 2">120-4 pot B 10/14</strain>
    </source>
</reference>
<evidence type="ECO:0000313" key="2">
    <source>
        <dbReference type="Proteomes" id="UP000789901"/>
    </source>
</evidence>
<protein>
    <submittedName>
        <fullName evidence="1">21546_t:CDS:1</fullName>
    </submittedName>
</protein>